<evidence type="ECO:0000313" key="3">
    <source>
        <dbReference type="Proteomes" id="UP000032142"/>
    </source>
</evidence>
<gene>
    <name evidence="2" type="ORF">F383_05669</name>
</gene>
<protein>
    <submittedName>
        <fullName evidence="2">Uncharacterized protein</fullName>
    </submittedName>
</protein>
<feature type="region of interest" description="Disordered" evidence="1">
    <location>
        <begin position="1"/>
        <end position="20"/>
    </location>
</feature>
<dbReference type="AlphaFoldDB" id="A0A0B0PH92"/>
<keyword evidence="3" id="KW-1185">Reference proteome</keyword>
<evidence type="ECO:0000313" key="2">
    <source>
        <dbReference type="EMBL" id="KHG24345.1"/>
    </source>
</evidence>
<reference evidence="3" key="1">
    <citation type="submission" date="2014-09" db="EMBL/GenBank/DDBJ databases">
        <authorList>
            <person name="Mudge J."/>
            <person name="Ramaraj T."/>
            <person name="Lindquist I.E."/>
            <person name="Bharti A.K."/>
            <person name="Sundararajan A."/>
            <person name="Cameron C.T."/>
            <person name="Woodward J.E."/>
            <person name="May G.D."/>
            <person name="Brubaker C."/>
            <person name="Broadhvest J."/>
            <person name="Wilkins T.A."/>
        </authorList>
    </citation>
    <scope>NUCLEOTIDE SEQUENCE</scope>
    <source>
        <strain evidence="3">cv. AKA8401</strain>
    </source>
</reference>
<sequence length="20" mass="2286">MNQFETCIPITPNNSYPSKT</sequence>
<dbReference type="Proteomes" id="UP000032142">
    <property type="component" value="Unassembled WGS sequence"/>
</dbReference>
<proteinExistence type="predicted"/>
<organism evidence="2 3">
    <name type="scientific">Gossypium arboreum</name>
    <name type="common">Tree cotton</name>
    <name type="synonym">Gossypium nanking</name>
    <dbReference type="NCBI Taxonomy" id="29729"/>
    <lineage>
        <taxon>Eukaryota</taxon>
        <taxon>Viridiplantae</taxon>
        <taxon>Streptophyta</taxon>
        <taxon>Embryophyta</taxon>
        <taxon>Tracheophyta</taxon>
        <taxon>Spermatophyta</taxon>
        <taxon>Magnoliopsida</taxon>
        <taxon>eudicotyledons</taxon>
        <taxon>Gunneridae</taxon>
        <taxon>Pentapetalae</taxon>
        <taxon>rosids</taxon>
        <taxon>malvids</taxon>
        <taxon>Malvales</taxon>
        <taxon>Malvaceae</taxon>
        <taxon>Malvoideae</taxon>
        <taxon>Gossypium</taxon>
    </lineage>
</organism>
<evidence type="ECO:0000256" key="1">
    <source>
        <dbReference type="SAM" id="MobiDB-lite"/>
    </source>
</evidence>
<accession>A0A0B0PH92</accession>
<dbReference type="EMBL" id="KN428505">
    <property type="protein sequence ID" value="KHG24345.1"/>
    <property type="molecule type" value="Genomic_DNA"/>
</dbReference>
<name>A0A0B0PH92_GOSAR</name>